<dbReference type="Pfam" id="PF11938">
    <property type="entry name" value="DUF3456"/>
    <property type="match status" value="1"/>
</dbReference>
<keyword evidence="6" id="KW-1185">Reference proteome</keyword>
<accession>A0ABR1AW97</accession>
<keyword evidence="2" id="KW-1015">Disulfide bond</keyword>
<dbReference type="InterPro" id="IPR042415">
    <property type="entry name" value="CNPY"/>
</dbReference>
<sequence>MSNLFYCLIICSFGVARGYTNQELKCVICKALVKEMENVIKHVKRSVSMNVGSYRLDEKGNMQTRAIPLIQSDTFLLEAMESACDSMAGYARGYDKETNKLRIVRLKIGDKLNPEMAEIYPISDADLNESLRYYCEGMVDEYEESFIRLFKQGTAEATRTLCTNETGLCETQGARSDKPEL</sequence>
<dbReference type="PROSITE" id="PS50015">
    <property type="entry name" value="SAP_B"/>
    <property type="match status" value="1"/>
</dbReference>
<feature type="signal peptide" evidence="3">
    <location>
        <begin position="1"/>
        <end position="18"/>
    </location>
</feature>
<feature type="chain" id="PRO_5046305911" description="Saposin B-type domain-containing protein" evidence="3">
    <location>
        <begin position="19"/>
        <end position="181"/>
    </location>
</feature>
<evidence type="ECO:0000256" key="2">
    <source>
        <dbReference type="ARBA" id="ARBA00023157"/>
    </source>
</evidence>
<name>A0ABR1AW97_POLSC</name>
<dbReference type="InterPro" id="IPR021852">
    <property type="entry name" value="DUF3456"/>
</dbReference>
<evidence type="ECO:0000259" key="4">
    <source>
        <dbReference type="PROSITE" id="PS50015"/>
    </source>
</evidence>
<gene>
    <name evidence="5" type="ORF">RUM44_010580</name>
</gene>
<comment type="caution">
    <text evidence="5">The sequence shown here is derived from an EMBL/GenBank/DDBJ whole genome shotgun (WGS) entry which is preliminary data.</text>
</comment>
<comment type="similarity">
    <text evidence="1">Belongs to the canopy family.</text>
</comment>
<dbReference type="Proteomes" id="UP001359485">
    <property type="component" value="Unassembled WGS sequence"/>
</dbReference>
<dbReference type="Gene3D" id="1.10.225.10">
    <property type="entry name" value="Saposin-like"/>
    <property type="match status" value="1"/>
</dbReference>
<dbReference type="PANTHER" id="PTHR13341:SF2">
    <property type="entry name" value="PROTEIN SEELE"/>
    <property type="match status" value="1"/>
</dbReference>
<protein>
    <recommendedName>
        <fullName evidence="4">Saposin B-type domain-containing protein</fullName>
    </recommendedName>
</protein>
<evidence type="ECO:0000313" key="6">
    <source>
        <dbReference type="Proteomes" id="UP001359485"/>
    </source>
</evidence>
<reference evidence="5 6" key="1">
    <citation type="submission" date="2023-09" db="EMBL/GenBank/DDBJ databases">
        <title>Genomes of two closely related lineages of the louse Polyplax serrata with different host specificities.</title>
        <authorList>
            <person name="Martinu J."/>
            <person name="Tarabai H."/>
            <person name="Stefka J."/>
            <person name="Hypsa V."/>
        </authorList>
    </citation>
    <scope>NUCLEOTIDE SEQUENCE [LARGE SCALE GENOMIC DNA]</scope>
    <source>
        <strain evidence="5">98ZLc_SE</strain>
    </source>
</reference>
<evidence type="ECO:0000313" key="5">
    <source>
        <dbReference type="EMBL" id="KAK6628098.1"/>
    </source>
</evidence>
<feature type="domain" description="Saposin B-type" evidence="4">
    <location>
        <begin position="22"/>
        <end position="173"/>
    </location>
</feature>
<keyword evidence="3" id="KW-0732">Signal</keyword>
<dbReference type="EMBL" id="JAWJWF010000045">
    <property type="protein sequence ID" value="KAK6628098.1"/>
    <property type="molecule type" value="Genomic_DNA"/>
</dbReference>
<evidence type="ECO:0000256" key="3">
    <source>
        <dbReference type="SAM" id="SignalP"/>
    </source>
</evidence>
<organism evidence="5 6">
    <name type="scientific">Polyplax serrata</name>
    <name type="common">Common mouse louse</name>
    <dbReference type="NCBI Taxonomy" id="468196"/>
    <lineage>
        <taxon>Eukaryota</taxon>
        <taxon>Metazoa</taxon>
        <taxon>Ecdysozoa</taxon>
        <taxon>Arthropoda</taxon>
        <taxon>Hexapoda</taxon>
        <taxon>Insecta</taxon>
        <taxon>Pterygota</taxon>
        <taxon>Neoptera</taxon>
        <taxon>Paraneoptera</taxon>
        <taxon>Psocodea</taxon>
        <taxon>Troctomorpha</taxon>
        <taxon>Phthiraptera</taxon>
        <taxon>Anoplura</taxon>
        <taxon>Polyplacidae</taxon>
        <taxon>Polyplax</taxon>
    </lineage>
</organism>
<evidence type="ECO:0000256" key="1">
    <source>
        <dbReference type="ARBA" id="ARBA00007285"/>
    </source>
</evidence>
<dbReference type="InterPro" id="IPR008139">
    <property type="entry name" value="SaposinB_dom"/>
</dbReference>
<proteinExistence type="inferred from homology"/>
<dbReference type="PANTHER" id="PTHR13341">
    <property type="entry name" value="MIR-INTERACTING SAPOSIN-LIKE PROTEIN"/>
    <property type="match status" value="1"/>
</dbReference>